<evidence type="ECO:0000256" key="3">
    <source>
        <dbReference type="ARBA" id="ARBA00023274"/>
    </source>
</evidence>
<organism evidence="5 6">
    <name type="scientific">Bombardia bombarda</name>
    <dbReference type="NCBI Taxonomy" id="252184"/>
    <lineage>
        <taxon>Eukaryota</taxon>
        <taxon>Fungi</taxon>
        <taxon>Dikarya</taxon>
        <taxon>Ascomycota</taxon>
        <taxon>Pezizomycotina</taxon>
        <taxon>Sordariomycetes</taxon>
        <taxon>Sordariomycetidae</taxon>
        <taxon>Sordariales</taxon>
        <taxon>Lasiosphaeriaceae</taxon>
        <taxon>Bombardia</taxon>
    </lineage>
</organism>
<keyword evidence="6" id="KW-1185">Reference proteome</keyword>
<reference evidence="5" key="1">
    <citation type="submission" date="2023-06" db="EMBL/GenBank/DDBJ databases">
        <title>Genome-scale phylogeny and comparative genomics of the fungal order Sordariales.</title>
        <authorList>
            <consortium name="Lawrence Berkeley National Laboratory"/>
            <person name="Hensen N."/>
            <person name="Bonometti L."/>
            <person name="Westerberg I."/>
            <person name="Brannstrom I.O."/>
            <person name="Guillou S."/>
            <person name="Cros-Aarteil S."/>
            <person name="Calhoun S."/>
            <person name="Haridas S."/>
            <person name="Kuo A."/>
            <person name="Mondo S."/>
            <person name="Pangilinan J."/>
            <person name="Riley R."/>
            <person name="LaButti K."/>
            <person name="Andreopoulos B."/>
            <person name="Lipzen A."/>
            <person name="Chen C."/>
            <person name="Yanf M."/>
            <person name="Daum C."/>
            <person name="Ng V."/>
            <person name="Clum A."/>
            <person name="Steindorff A."/>
            <person name="Ohm R."/>
            <person name="Martin F."/>
            <person name="Silar P."/>
            <person name="Natvig D."/>
            <person name="Lalanne C."/>
            <person name="Gautier V."/>
            <person name="Ament-velasquez S.L."/>
            <person name="Kruys A."/>
            <person name="Hutchinson M.I."/>
            <person name="Powell A.J."/>
            <person name="Barry K."/>
            <person name="Miller A.N."/>
            <person name="Grigoriev I.V."/>
            <person name="Debuchy R."/>
            <person name="Gladieux P."/>
            <person name="Thoren M.H."/>
            <person name="Johannesson H."/>
        </authorList>
    </citation>
    <scope>NUCLEOTIDE SEQUENCE</scope>
    <source>
        <strain evidence="5">SMH3391-2</strain>
    </source>
</reference>
<accession>A0AA40CFP0</accession>
<gene>
    <name evidence="5" type="ORF">B0T17DRAFT_84040</name>
</gene>
<dbReference type="AlphaFoldDB" id="A0AA40CFP0"/>
<comment type="caution">
    <text evidence="5">The sequence shown here is derived from an EMBL/GenBank/DDBJ whole genome shotgun (WGS) entry which is preliminary data.</text>
</comment>
<dbReference type="PANTHER" id="PTHR41237:SF1">
    <property type="entry name" value="SMALL RIBOSOMAL SUBUNIT PROTEIN BS21M"/>
    <property type="match status" value="1"/>
</dbReference>
<feature type="region of interest" description="Disordered" evidence="4">
    <location>
        <begin position="84"/>
        <end position="131"/>
    </location>
</feature>
<dbReference type="GO" id="GO:0005763">
    <property type="term" value="C:mitochondrial small ribosomal subunit"/>
    <property type="evidence" value="ECO:0007669"/>
    <property type="project" value="TreeGrafter"/>
</dbReference>
<sequence length="244" mass="27143">MEIRHALQSVCRSAAAVATAATTTTTATCGARPSLLQSAAASAAAARTYPSSISSLHTFSTSSMSSSSMANIQKNMEKLRTTMLSTSTSNGKQGRPTLPPRPPPASLLQQQQPKQASKDPKPSPLLNPLSLDGQIVKDSNMTPWSVTEFAGKHLAMNKDVELRLRPSVGRTVVRSGHVDVPRAFFQMERLCKRNRVRKDVQMQRFHERGGLKRKRLKRERWARRFKVGFMATVDRTMELRRQGW</sequence>
<dbReference type="Proteomes" id="UP001174934">
    <property type="component" value="Unassembled WGS sequence"/>
</dbReference>
<dbReference type="GO" id="GO:0003735">
    <property type="term" value="F:structural constituent of ribosome"/>
    <property type="evidence" value="ECO:0007669"/>
    <property type="project" value="InterPro"/>
</dbReference>
<protein>
    <recommendedName>
        <fullName evidence="7">Ribosomal protein S21</fullName>
    </recommendedName>
</protein>
<evidence type="ECO:0000256" key="2">
    <source>
        <dbReference type="ARBA" id="ARBA00022980"/>
    </source>
</evidence>
<dbReference type="PANTHER" id="PTHR41237">
    <property type="entry name" value="37S RIBOSOMAL PROTEIN MRP21, MITOCHONDRIAL"/>
    <property type="match status" value="1"/>
</dbReference>
<keyword evidence="2" id="KW-0689">Ribosomal protein</keyword>
<evidence type="ECO:0000313" key="6">
    <source>
        <dbReference type="Proteomes" id="UP001174934"/>
    </source>
</evidence>
<comment type="similarity">
    <text evidence="1">Belongs to the bacterial ribosomal protein bS21 family.</text>
</comment>
<evidence type="ECO:0000256" key="4">
    <source>
        <dbReference type="SAM" id="MobiDB-lite"/>
    </source>
</evidence>
<name>A0AA40CFP0_9PEZI</name>
<dbReference type="EMBL" id="JAULSR010000001">
    <property type="protein sequence ID" value="KAK0636545.1"/>
    <property type="molecule type" value="Genomic_DNA"/>
</dbReference>
<feature type="compositionally biased region" description="Low complexity" evidence="4">
    <location>
        <begin position="106"/>
        <end position="115"/>
    </location>
</feature>
<evidence type="ECO:0008006" key="7">
    <source>
        <dbReference type="Google" id="ProtNLM"/>
    </source>
</evidence>
<dbReference type="Pfam" id="PF01165">
    <property type="entry name" value="Ribosomal_S21"/>
    <property type="match status" value="1"/>
</dbReference>
<proteinExistence type="inferred from homology"/>
<dbReference type="InterPro" id="IPR001911">
    <property type="entry name" value="Ribosomal_bS21"/>
</dbReference>
<dbReference type="GO" id="GO:0070124">
    <property type="term" value="P:mitochondrial translational initiation"/>
    <property type="evidence" value="ECO:0007669"/>
    <property type="project" value="TreeGrafter"/>
</dbReference>
<dbReference type="InterPro" id="IPR052837">
    <property type="entry name" value="Mitoribosomal_bS21"/>
</dbReference>
<evidence type="ECO:0000256" key="1">
    <source>
        <dbReference type="ARBA" id="ARBA00006640"/>
    </source>
</evidence>
<evidence type="ECO:0000313" key="5">
    <source>
        <dbReference type="EMBL" id="KAK0636545.1"/>
    </source>
</evidence>
<keyword evidence="3" id="KW-0687">Ribonucleoprotein</keyword>